<comment type="subunit">
    <text evidence="2 4">Monomer. Interacts with PqqE.</text>
</comment>
<evidence type="ECO:0000256" key="2">
    <source>
        <dbReference type="ARBA" id="ARBA00011741"/>
    </source>
</evidence>
<dbReference type="OMA" id="YVLLFPE"/>
<comment type="caution">
    <text evidence="5">The sequence shown here is derived from an EMBL/GenBank/DDBJ whole genome shotgun (WGS) entry which is preliminary data.</text>
</comment>
<evidence type="ECO:0000256" key="4">
    <source>
        <dbReference type="HAMAP-Rule" id="MF_00655"/>
    </source>
</evidence>
<gene>
    <name evidence="4" type="primary">pqqD</name>
    <name evidence="5" type="ORF">DH17_12330</name>
</gene>
<name>A0A0B2UEG7_9GAMM</name>
<keyword evidence="3 4" id="KW-0884">PQQ biosynthesis</keyword>
<dbReference type="NCBIfam" id="NF002535">
    <property type="entry name" value="PRK02079.1"/>
    <property type="match status" value="1"/>
</dbReference>
<dbReference type="EMBL" id="JHQK01000004">
    <property type="protein sequence ID" value="KHN67452.1"/>
    <property type="molecule type" value="Genomic_DNA"/>
</dbReference>
<dbReference type="UniPathway" id="UPA00539"/>
<dbReference type="Proteomes" id="UP000031012">
    <property type="component" value="Unassembled WGS sequence"/>
</dbReference>
<organism evidence="5 6">
    <name type="scientific">Acinetobacter oleivorans</name>
    <dbReference type="NCBI Taxonomy" id="1148157"/>
    <lineage>
        <taxon>Bacteria</taxon>
        <taxon>Pseudomonadati</taxon>
        <taxon>Pseudomonadota</taxon>
        <taxon>Gammaproteobacteria</taxon>
        <taxon>Moraxellales</taxon>
        <taxon>Moraxellaceae</taxon>
        <taxon>Acinetobacter</taxon>
    </lineage>
</organism>
<dbReference type="InterPro" id="IPR008792">
    <property type="entry name" value="PQQD"/>
</dbReference>
<dbReference type="RefSeq" id="WP_004792407.1">
    <property type="nucleotide sequence ID" value="NZ_BBSS01000001.1"/>
</dbReference>
<evidence type="ECO:0000313" key="5">
    <source>
        <dbReference type="EMBL" id="KHN67452.1"/>
    </source>
</evidence>
<dbReference type="NCBIfam" id="TIGR03859">
    <property type="entry name" value="PQQ_PqqD"/>
    <property type="match status" value="1"/>
</dbReference>
<dbReference type="AlphaFoldDB" id="A0A0B2UEG7"/>
<dbReference type="Gene3D" id="1.10.10.1150">
    <property type="entry name" value="Coenzyme PQQ synthesis protein D (PqqD)"/>
    <property type="match status" value="1"/>
</dbReference>
<proteinExistence type="inferred from homology"/>
<reference evidence="5 6" key="1">
    <citation type="submission" date="2014-03" db="EMBL/GenBank/DDBJ databases">
        <title>Genome sequence of the diesel-degrader and plant-growth promoter Acinetobacter oleivorans PF-1 isolated from the roots of poplar tree.</title>
        <authorList>
            <person name="Gkorezis P."/>
            <person name="van Hamme J."/>
            <person name="Rineau F."/>
            <person name="Vangronsveld J."/>
            <person name="Francetti A."/>
        </authorList>
    </citation>
    <scope>NUCLEOTIDE SEQUENCE [LARGE SCALE GENOMIC DNA]</scope>
    <source>
        <strain evidence="5 6">PF1</strain>
    </source>
</reference>
<dbReference type="InterPro" id="IPR022479">
    <property type="entry name" value="PqqD_bac"/>
</dbReference>
<evidence type="ECO:0000256" key="1">
    <source>
        <dbReference type="ARBA" id="ARBA00004886"/>
    </source>
</evidence>
<dbReference type="Pfam" id="PF05402">
    <property type="entry name" value="PqqD"/>
    <property type="match status" value="1"/>
</dbReference>
<evidence type="ECO:0000313" key="6">
    <source>
        <dbReference type="Proteomes" id="UP000031012"/>
    </source>
</evidence>
<sequence length="94" mass="10790">MNKEQFDLNLVPTWRQGYRFQFEPAQNGFVILYPEGMIKLNESAGAIGQYIDGQQNVSAIIAQLKQKFGDIAEIDQDVVDYMLVAKQQHWIDLV</sequence>
<accession>A0A0B2UEG7</accession>
<dbReference type="GO" id="GO:0018189">
    <property type="term" value="P:pyrroloquinoline quinone biosynthetic process"/>
    <property type="evidence" value="ECO:0007669"/>
    <property type="project" value="UniProtKB-UniRule"/>
</dbReference>
<evidence type="ECO:0000256" key="3">
    <source>
        <dbReference type="ARBA" id="ARBA00022905"/>
    </source>
</evidence>
<comment type="pathway">
    <text evidence="1 4">Cofactor biosynthesis; pyrroloquinoline quinone biosynthesis.</text>
</comment>
<comment type="function">
    <text evidence="4">Functions as a PqqA binding protein and presents PqqA to PqqE, in the pyrroloquinoline quinone (PQQ) biosynthetic pathway.</text>
</comment>
<dbReference type="GeneID" id="9382392"/>
<dbReference type="InterPro" id="IPR041881">
    <property type="entry name" value="PqqD_sf"/>
</dbReference>
<dbReference type="GO" id="GO:0048038">
    <property type="term" value="F:quinone binding"/>
    <property type="evidence" value="ECO:0007669"/>
    <property type="project" value="InterPro"/>
</dbReference>
<dbReference type="HAMAP" id="MF_00655">
    <property type="entry name" value="PQQ_syn_PqqD"/>
    <property type="match status" value="1"/>
</dbReference>
<protein>
    <recommendedName>
        <fullName evidence="4">PqqA binding protein</fullName>
    </recommendedName>
    <alternativeName>
        <fullName evidence="4">Coenzyme PQQ synthesis protein D</fullName>
    </alternativeName>
    <alternativeName>
        <fullName evidence="4">Pyrroloquinoline quinone biosynthesis protein D</fullName>
    </alternativeName>
</protein>
<comment type="similarity">
    <text evidence="4">Belongs to the PqqD family.</text>
</comment>